<accession>A0A9K3KFD2</accession>
<dbReference type="InterPro" id="IPR024936">
    <property type="entry name" value="Cyclophilin-type_PPIase"/>
</dbReference>
<keyword evidence="6" id="KW-1185">Reference proteome</keyword>
<keyword evidence="2" id="KW-0697">Rotamase</keyword>
<protein>
    <recommendedName>
        <fullName evidence="1">peptidylprolyl isomerase</fullName>
        <ecNumber evidence="1">5.2.1.8</ecNumber>
    </recommendedName>
</protein>
<dbReference type="PIRSF" id="PIRSF001467">
    <property type="entry name" value="Peptidylpro_ismrse"/>
    <property type="match status" value="1"/>
</dbReference>
<evidence type="ECO:0000256" key="3">
    <source>
        <dbReference type="ARBA" id="ARBA00023235"/>
    </source>
</evidence>
<proteinExistence type="predicted"/>
<dbReference type="AlphaFoldDB" id="A0A9K3KFD2"/>
<evidence type="ECO:0000313" key="5">
    <source>
        <dbReference type="EMBL" id="KAG7342033.1"/>
    </source>
</evidence>
<name>A0A9K3KFD2_9STRA</name>
<evidence type="ECO:0000259" key="4">
    <source>
        <dbReference type="PROSITE" id="PS50072"/>
    </source>
</evidence>
<evidence type="ECO:0000256" key="2">
    <source>
        <dbReference type="ARBA" id="ARBA00023110"/>
    </source>
</evidence>
<keyword evidence="3 5" id="KW-0413">Isomerase</keyword>
<dbReference type="Pfam" id="PF00160">
    <property type="entry name" value="Pro_isomerase"/>
    <property type="match status" value="1"/>
</dbReference>
<feature type="domain" description="PPIase cyclophilin-type" evidence="4">
    <location>
        <begin position="13"/>
        <end position="190"/>
    </location>
</feature>
<reference evidence="5" key="2">
    <citation type="submission" date="2021-04" db="EMBL/GenBank/DDBJ databases">
        <authorList>
            <person name="Podell S."/>
        </authorList>
    </citation>
    <scope>NUCLEOTIDE SEQUENCE</scope>
    <source>
        <strain evidence="5">Hildebrandi</strain>
    </source>
</reference>
<dbReference type="CDD" id="cd00317">
    <property type="entry name" value="cyclophilin"/>
    <property type="match status" value="1"/>
</dbReference>
<evidence type="ECO:0000313" key="6">
    <source>
        <dbReference type="Proteomes" id="UP000693970"/>
    </source>
</evidence>
<gene>
    <name evidence="5" type="ORF">IV203_007125</name>
</gene>
<dbReference type="PANTHER" id="PTHR45625">
    <property type="entry name" value="PEPTIDYL-PROLYL CIS-TRANS ISOMERASE-RELATED"/>
    <property type="match status" value="1"/>
</dbReference>
<dbReference type="EMBL" id="JAGRRH010000025">
    <property type="protein sequence ID" value="KAG7342033.1"/>
    <property type="molecule type" value="Genomic_DNA"/>
</dbReference>
<sequence>MTKTQILFETTEGSFKAELFTDEMPITCGNMVDLVERKFYDGLYIHRIAPNFCVQFGCPYALNPHVMYGTLDEDAGQGSGPPDTTFLSCSGKEHTRDEYGNIEDELVEGLSNEEGTLSMANSGDPDTGGSQFFINTKDNRHLDWWNGSSESAHPVFGKIVEGYEIIKKIEGVEISAEQPVNPIKMISVTIEKE</sequence>
<organism evidence="5 6">
    <name type="scientific">Nitzschia inconspicua</name>
    <dbReference type="NCBI Taxonomy" id="303405"/>
    <lineage>
        <taxon>Eukaryota</taxon>
        <taxon>Sar</taxon>
        <taxon>Stramenopiles</taxon>
        <taxon>Ochrophyta</taxon>
        <taxon>Bacillariophyta</taxon>
        <taxon>Bacillariophyceae</taxon>
        <taxon>Bacillariophycidae</taxon>
        <taxon>Bacillariales</taxon>
        <taxon>Bacillariaceae</taxon>
        <taxon>Nitzschia</taxon>
    </lineage>
</organism>
<comment type="caution">
    <text evidence="5">The sequence shown here is derived from an EMBL/GenBank/DDBJ whole genome shotgun (WGS) entry which is preliminary data.</text>
</comment>
<evidence type="ECO:0000256" key="1">
    <source>
        <dbReference type="ARBA" id="ARBA00013194"/>
    </source>
</evidence>
<dbReference type="InterPro" id="IPR002130">
    <property type="entry name" value="Cyclophilin-type_PPIase_dom"/>
</dbReference>
<dbReference type="Proteomes" id="UP000693970">
    <property type="component" value="Unassembled WGS sequence"/>
</dbReference>
<dbReference type="OrthoDB" id="10259919at2759"/>
<dbReference type="EC" id="5.2.1.8" evidence="1"/>
<dbReference type="PANTHER" id="PTHR45625:SF4">
    <property type="entry name" value="PEPTIDYLPROLYL ISOMERASE DOMAIN AND WD REPEAT-CONTAINING PROTEIN 1"/>
    <property type="match status" value="1"/>
</dbReference>
<dbReference type="InterPro" id="IPR044666">
    <property type="entry name" value="Cyclophilin_A-like"/>
</dbReference>
<dbReference type="PROSITE" id="PS50072">
    <property type="entry name" value="CSA_PPIASE_2"/>
    <property type="match status" value="1"/>
</dbReference>
<reference evidence="5" key="1">
    <citation type="journal article" date="2021" name="Sci. Rep.">
        <title>Diploid genomic architecture of Nitzschia inconspicua, an elite biomass production diatom.</title>
        <authorList>
            <person name="Oliver A."/>
            <person name="Podell S."/>
            <person name="Pinowska A."/>
            <person name="Traller J.C."/>
            <person name="Smith S.R."/>
            <person name="McClure R."/>
            <person name="Beliaev A."/>
            <person name="Bohutskyi P."/>
            <person name="Hill E.A."/>
            <person name="Rabines A."/>
            <person name="Zheng H."/>
            <person name="Allen L.Z."/>
            <person name="Kuo A."/>
            <person name="Grigoriev I.V."/>
            <person name="Allen A.E."/>
            <person name="Hazlebeck D."/>
            <person name="Allen E.E."/>
        </authorList>
    </citation>
    <scope>NUCLEOTIDE SEQUENCE</scope>
    <source>
        <strain evidence="5">Hildebrandi</strain>
    </source>
</reference>
<dbReference type="GO" id="GO:0003755">
    <property type="term" value="F:peptidyl-prolyl cis-trans isomerase activity"/>
    <property type="evidence" value="ECO:0007669"/>
    <property type="project" value="UniProtKB-KW"/>
</dbReference>